<reference evidence="1 2" key="1">
    <citation type="submission" date="2024-01" db="EMBL/GenBank/DDBJ databases">
        <title>The complete chloroplast genome sequence of Lithospermum erythrorhizon: insights into the phylogenetic relationship among Boraginaceae species and the maternal lineages of purple gromwells.</title>
        <authorList>
            <person name="Okada T."/>
            <person name="Watanabe K."/>
        </authorList>
    </citation>
    <scope>NUCLEOTIDE SEQUENCE [LARGE SCALE GENOMIC DNA]</scope>
</reference>
<organism evidence="1 2">
    <name type="scientific">Lithospermum erythrorhizon</name>
    <name type="common">Purple gromwell</name>
    <name type="synonym">Lithospermum officinale var. erythrorhizon</name>
    <dbReference type="NCBI Taxonomy" id="34254"/>
    <lineage>
        <taxon>Eukaryota</taxon>
        <taxon>Viridiplantae</taxon>
        <taxon>Streptophyta</taxon>
        <taxon>Embryophyta</taxon>
        <taxon>Tracheophyta</taxon>
        <taxon>Spermatophyta</taxon>
        <taxon>Magnoliopsida</taxon>
        <taxon>eudicotyledons</taxon>
        <taxon>Gunneridae</taxon>
        <taxon>Pentapetalae</taxon>
        <taxon>asterids</taxon>
        <taxon>lamiids</taxon>
        <taxon>Boraginales</taxon>
        <taxon>Boraginaceae</taxon>
        <taxon>Boraginoideae</taxon>
        <taxon>Lithospermeae</taxon>
        <taxon>Lithospermum</taxon>
    </lineage>
</organism>
<keyword evidence="2" id="KW-1185">Reference proteome</keyword>
<protein>
    <submittedName>
        <fullName evidence="1">Uncharacterized protein</fullName>
    </submittedName>
</protein>
<evidence type="ECO:0000313" key="2">
    <source>
        <dbReference type="Proteomes" id="UP001454036"/>
    </source>
</evidence>
<gene>
    <name evidence="1" type="ORF">LIER_32371</name>
</gene>
<dbReference type="AlphaFoldDB" id="A0AAV3RTN2"/>
<name>A0AAV3RTN2_LITER</name>
<sequence>MENLEVVRAANDIEAPVLVLEPRIEQPREDQLSTELLPSDLSAGLTSIEQSSSVGVVGSTSDSGDAAKVLELEMGRGKRAKVPSVRLHDYVLNTVQKLIWPLFHLLHLIPQWREAMQKEISALQDNGTWTMIQFPEGKNALSTQWIYKI</sequence>
<dbReference type="EMBL" id="BAABME010012409">
    <property type="protein sequence ID" value="GAA0185083.1"/>
    <property type="molecule type" value="Genomic_DNA"/>
</dbReference>
<evidence type="ECO:0000313" key="1">
    <source>
        <dbReference type="EMBL" id="GAA0185083.1"/>
    </source>
</evidence>
<comment type="caution">
    <text evidence="1">The sequence shown here is derived from an EMBL/GenBank/DDBJ whole genome shotgun (WGS) entry which is preliminary data.</text>
</comment>
<accession>A0AAV3RTN2</accession>
<proteinExistence type="predicted"/>
<dbReference type="Proteomes" id="UP001454036">
    <property type="component" value="Unassembled WGS sequence"/>
</dbReference>